<sequence>MYQTEADLSDDSLRGWVTTMLPGKLNQEDDSNNQRLLNIIGDIFLAHKNDLLNISDQLRLSKAAGQVLTEIAADYGVTRLDDDDDFLRFQVRLQLLKNHSGVTTNDIKKLIATVLSIDPSVFDIDGTDNPEEIEVTNIPFDFNSGDKAEIKRKILTNAIQSMLPPEYLLKDLQYAVTANKPLYVAVHGQAYPQITVKETI</sequence>
<organism evidence="1 2">
    <name type="scientific">Levilactobacillus brevis</name>
    <name type="common">Lactobacillus brevis</name>
    <dbReference type="NCBI Taxonomy" id="1580"/>
    <lineage>
        <taxon>Bacteria</taxon>
        <taxon>Bacillati</taxon>
        <taxon>Bacillota</taxon>
        <taxon>Bacilli</taxon>
        <taxon>Lactobacillales</taxon>
        <taxon>Lactobacillaceae</taxon>
        <taxon>Levilactobacillus</taxon>
    </lineage>
</organism>
<dbReference type="RefSeq" id="WP_211756793.1">
    <property type="nucleotide sequence ID" value="NZ_JAERKF010000018.1"/>
</dbReference>
<dbReference type="AlphaFoldDB" id="A0AA41ERJ1"/>
<evidence type="ECO:0000313" key="1">
    <source>
        <dbReference type="EMBL" id="MBS1011550.1"/>
    </source>
</evidence>
<reference evidence="1" key="2">
    <citation type="submission" date="2022-09" db="EMBL/GenBank/DDBJ databases">
        <title>Genome-inferred correspondence between phylogeny and metabolic traits in the wild Drosophila gut microbiome.</title>
        <authorList>
            <person name="Bueno E."/>
            <person name="Blow F."/>
            <person name="Douglas A.E."/>
        </authorList>
    </citation>
    <scope>NUCLEOTIDE SEQUENCE</scope>
    <source>
        <strain evidence="1">Dm-2019-70</strain>
    </source>
</reference>
<protein>
    <submittedName>
        <fullName evidence="1">Uncharacterized protein</fullName>
    </submittedName>
</protein>
<evidence type="ECO:0000313" key="2">
    <source>
        <dbReference type="Proteomes" id="UP000676478"/>
    </source>
</evidence>
<gene>
    <name evidence="1" type="ORF">JK167_12030</name>
</gene>
<name>A0AA41ERJ1_LEVBR</name>
<reference evidence="1" key="1">
    <citation type="submission" date="2020-12" db="EMBL/GenBank/DDBJ databases">
        <authorList>
            <person name="Mcmullen J.G."/>
        </authorList>
    </citation>
    <scope>NUCLEOTIDE SEQUENCE</scope>
    <source>
        <strain evidence="1">Dm-2019-70</strain>
    </source>
</reference>
<dbReference type="Proteomes" id="UP000676478">
    <property type="component" value="Unassembled WGS sequence"/>
</dbReference>
<comment type="caution">
    <text evidence="1">The sequence shown here is derived from an EMBL/GenBank/DDBJ whole genome shotgun (WGS) entry which is preliminary data.</text>
</comment>
<proteinExistence type="predicted"/>
<accession>A0AA41ERJ1</accession>
<dbReference type="EMBL" id="JAERKF010000018">
    <property type="protein sequence ID" value="MBS1011550.1"/>
    <property type="molecule type" value="Genomic_DNA"/>
</dbReference>